<accession>A0A2T0T1Z6</accession>
<dbReference type="SUPFAM" id="SSF53850">
    <property type="entry name" value="Periplasmic binding protein-like II"/>
    <property type="match status" value="1"/>
</dbReference>
<sequence>MADPITISASCMRYDHTAALLDGEVDVPGFALRTETSDDVADLFRRVVERREFDVAELGFTFLLRTMDLDDPPFVGIPVFMMRKFQHSVVYVNEASGITGPADLAGATIGEFAVYGHDMGIWPKGILADEFGFAPERCRWLVGGTNEPMGPMDFVPPRHPDAVDVHHVGDGEALGPMLEAGKIDALISAVAPEAVHREGSGVRRLFADADEREADYHRRTGIFPIMHVVVARRELVEANPGLATAVHRAFGASKALAERAYREGRTPDPAAPWYFPQMLDRDGRLFEDGRDDYGMAANRAAVDAFLRYHHEQGLSDRLLRSEDVFAAELMGT</sequence>
<evidence type="ECO:0000313" key="2">
    <source>
        <dbReference type="Proteomes" id="UP000239494"/>
    </source>
</evidence>
<organism evidence="1 2">
    <name type="scientific">Umezawaea tangerina</name>
    <dbReference type="NCBI Taxonomy" id="84725"/>
    <lineage>
        <taxon>Bacteria</taxon>
        <taxon>Bacillati</taxon>
        <taxon>Actinomycetota</taxon>
        <taxon>Actinomycetes</taxon>
        <taxon>Pseudonocardiales</taxon>
        <taxon>Pseudonocardiaceae</taxon>
        <taxon>Umezawaea</taxon>
    </lineage>
</organism>
<comment type="caution">
    <text evidence="1">The sequence shown here is derived from an EMBL/GenBank/DDBJ whole genome shotgun (WGS) entry which is preliminary data.</text>
</comment>
<name>A0A2T0T1Z6_9PSEU</name>
<protein>
    <submittedName>
        <fullName evidence="1">4,5-dihydroxyphthalate decarboxylase</fullName>
    </submittedName>
</protein>
<dbReference type="RefSeq" id="WP_106189572.1">
    <property type="nucleotide sequence ID" value="NZ_PVTF01000007.1"/>
</dbReference>
<evidence type="ECO:0000313" key="1">
    <source>
        <dbReference type="EMBL" id="PRY39653.1"/>
    </source>
</evidence>
<reference evidence="1 2" key="1">
    <citation type="submission" date="2018-03" db="EMBL/GenBank/DDBJ databases">
        <title>Genomic Encyclopedia of Archaeal and Bacterial Type Strains, Phase II (KMG-II): from individual species to whole genera.</title>
        <authorList>
            <person name="Goeker M."/>
        </authorList>
    </citation>
    <scope>NUCLEOTIDE SEQUENCE [LARGE SCALE GENOMIC DNA]</scope>
    <source>
        <strain evidence="1 2">DSM 44720</strain>
    </source>
</reference>
<gene>
    <name evidence="1" type="ORF">CLV43_107240</name>
</gene>
<dbReference type="OrthoDB" id="3805543at2"/>
<keyword evidence="2" id="KW-1185">Reference proteome</keyword>
<dbReference type="Proteomes" id="UP000239494">
    <property type="component" value="Unassembled WGS sequence"/>
</dbReference>
<dbReference type="Gene3D" id="3.40.190.10">
    <property type="entry name" value="Periplasmic binding protein-like II"/>
    <property type="match status" value="1"/>
</dbReference>
<dbReference type="EMBL" id="PVTF01000007">
    <property type="protein sequence ID" value="PRY39653.1"/>
    <property type="molecule type" value="Genomic_DNA"/>
</dbReference>
<proteinExistence type="predicted"/>
<dbReference type="AlphaFoldDB" id="A0A2T0T1Z6"/>